<proteinExistence type="predicted"/>
<organism evidence="1 2">
    <name type="scientific">Caulobacter vibrioides</name>
    <name type="common">Caulobacter crescentus</name>
    <dbReference type="NCBI Taxonomy" id="155892"/>
    <lineage>
        <taxon>Bacteria</taxon>
        <taxon>Pseudomonadati</taxon>
        <taxon>Pseudomonadota</taxon>
        <taxon>Alphaproteobacteria</taxon>
        <taxon>Caulobacterales</taxon>
        <taxon>Caulobacteraceae</taxon>
        <taxon>Caulobacter</taxon>
    </lineage>
</organism>
<evidence type="ECO:0008006" key="3">
    <source>
        <dbReference type="Google" id="ProtNLM"/>
    </source>
</evidence>
<evidence type="ECO:0000313" key="2">
    <source>
        <dbReference type="Proteomes" id="UP000215616"/>
    </source>
</evidence>
<protein>
    <recommendedName>
        <fullName evidence="3">Molybdenum cofactor guanylyltransferase MobA</fullName>
    </recommendedName>
</protein>
<sequence length="84" mass="9021">ADTAAAVAFPAIAGESQAVCGLWRASCLDRLDAYVATGRRSLKGFGQFVGAVDVAWRDDHADRFVNINRLEELQAAERRISGLG</sequence>
<reference evidence="1 2" key="1">
    <citation type="submission" date="2017-03" db="EMBL/GenBank/DDBJ databases">
        <title>Lifting the veil on microbial sulfur biogeochemistry in mining wastewaters.</title>
        <authorList>
            <person name="Kantor R.S."/>
            <person name="Colenbrander Nelson T."/>
            <person name="Marshall S."/>
            <person name="Bennett D."/>
            <person name="Apte S."/>
            <person name="Camacho D."/>
            <person name="Thomas B.C."/>
            <person name="Warren L.A."/>
            <person name="Banfield J.F."/>
        </authorList>
    </citation>
    <scope>NUCLEOTIDE SEQUENCE [LARGE SCALE GENOMIC DNA]</scope>
    <source>
        <strain evidence="1">32-67-7</strain>
    </source>
</reference>
<dbReference type="AlphaFoldDB" id="A0A258DBL6"/>
<dbReference type="EMBL" id="NCDQ01000047">
    <property type="protein sequence ID" value="OYX05087.1"/>
    <property type="molecule type" value="Genomic_DNA"/>
</dbReference>
<evidence type="ECO:0000313" key="1">
    <source>
        <dbReference type="EMBL" id="OYX05087.1"/>
    </source>
</evidence>
<accession>A0A258DBL6</accession>
<name>A0A258DBL6_CAUVI</name>
<gene>
    <name evidence="1" type="ORF">B7Z12_04525</name>
</gene>
<comment type="caution">
    <text evidence="1">The sequence shown here is derived from an EMBL/GenBank/DDBJ whole genome shotgun (WGS) entry which is preliminary data.</text>
</comment>
<dbReference type="Proteomes" id="UP000215616">
    <property type="component" value="Unassembled WGS sequence"/>
</dbReference>
<dbReference type="InterPro" id="IPR029044">
    <property type="entry name" value="Nucleotide-diphossugar_trans"/>
</dbReference>
<feature type="non-terminal residue" evidence="1">
    <location>
        <position position="1"/>
    </location>
</feature>
<dbReference type="Gene3D" id="3.90.550.10">
    <property type="entry name" value="Spore Coat Polysaccharide Biosynthesis Protein SpsA, Chain A"/>
    <property type="match status" value="1"/>
</dbReference>